<gene>
    <name evidence="2" type="ORF">D9R14_02095</name>
</gene>
<dbReference type="AlphaFoldDB" id="A0A3L7AMS3"/>
<feature type="domain" description="Cysteine-rich" evidence="1">
    <location>
        <begin position="17"/>
        <end position="97"/>
    </location>
</feature>
<proteinExistence type="predicted"/>
<dbReference type="OrthoDB" id="9770306at2"/>
<dbReference type="GO" id="GO:0005829">
    <property type="term" value="C:cytosol"/>
    <property type="evidence" value="ECO:0007669"/>
    <property type="project" value="TreeGrafter"/>
</dbReference>
<accession>A0A3L7AMS3</accession>
<evidence type="ECO:0000313" key="3">
    <source>
        <dbReference type="Proteomes" id="UP000269692"/>
    </source>
</evidence>
<feature type="domain" description="Cysteine-rich" evidence="1">
    <location>
        <begin position="145"/>
        <end position="229"/>
    </location>
</feature>
<dbReference type="PANTHER" id="PTHR30296">
    <property type="entry name" value="UNCHARACTERIZED PROTEIN YKGE"/>
    <property type="match status" value="1"/>
</dbReference>
<keyword evidence="3" id="KW-1185">Reference proteome</keyword>
<dbReference type="EMBL" id="RCTF01000001">
    <property type="protein sequence ID" value="RLP81806.1"/>
    <property type="molecule type" value="Genomic_DNA"/>
</dbReference>
<dbReference type="Pfam" id="PF02754">
    <property type="entry name" value="CCG"/>
    <property type="match status" value="2"/>
</dbReference>
<evidence type="ECO:0000313" key="2">
    <source>
        <dbReference type="EMBL" id="RLP81806.1"/>
    </source>
</evidence>
<dbReference type="PANTHER" id="PTHR30296:SF0">
    <property type="entry name" value="LACTATE UTILIZATION PROTEIN A"/>
    <property type="match status" value="1"/>
</dbReference>
<name>A0A3L7AMS3_9HYPH</name>
<organism evidence="2 3">
    <name type="scientific">Xanthobacter tagetidis</name>
    <dbReference type="NCBI Taxonomy" id="60216"/>
    <lineage>
        <taxon>Bacteria</taxon>
        <taxon>Pseudomonadati</taxon>
        <taxon>Pseudomonadota</taxon>
        <taxon>Alphaproteobacteria</taxon>
        <taxon>Hyphomicrobiales</taxon>
        <taxon>Xanthobacteraceae</taxon>
        <taxon>Xanthobacter</taxon>
    </lineage>
</organism>
<comment type="caution">
    <text evidence="2">The sequence shown here is derived from an EMBL/GenBank/DDBJ whole genome shotgun (WGS) entry which is preliminary data.</text>
</comment>
<dbReference type="GO" id="GO:0016491">
    <property type="term" value="F:oxidoreductase activity"/>
    <property type="evidence" value="ECO:0007669"/>
    <property type="project" value="UniProtKB-ARBA"/>
</dbReference>
<dbReference type="InterPro" id="IPR004017">
    <property type="entry name" value="Cys_rich_dom"/>
</dbReference>
<dbReference type="RefSeq" id="WP_121621620.1">
    <property type="nucleotide sequence ID" value="NZ_JACIIW010000004.1"/>
</dbReference>
<reference evidence="2 3" key="1">
    <citation type="submission" date="2018-10" db="EMBL/GenBank/DDBJ databases">
        <title>Xanthobacter tagetidis genome sequencing and assembly.</title>
        <authorList>
            <person name="Maclea K.S."/>
            <person name="Goen A.E."/>
            <person name="Fatima S.A."/>
        </authorList>
    </citation>
    <scope>NUCLEOTIDE SEQUENCE [LARGE SCALE GENOMIC DNA]</scope>
    <source>
        <strain evidence="2 3">ATCC 700314</strain>
    </source>
</reference>
<evidence type="ECO:0000259" key="1">
    <source>
        <dbReference type="Pfam" id="PF02754"/>
    </source>
</evidence>
<sequence>MHPASPTETDAGKTPRVGLFCTCLVDTLRPSVGFAAAKLLEEAGCEVDVPRQTCCGQPAFNSGDRATSRALAEQVIVAFEGYDYVVAPSGSCAGMIKAHYPELFVGDPDWMGRVDRFCAKVFELVSFLVDVRGVARVAAAYEGTVTYHDSCSGLRELGVKRQPRALLATVDGLSLVEMGEADTCCGFGGTFCVKYPQVSDAIVGKKADHIDATGAGTLLAGDLGCLMNMAGKLQRRGSPVRARHVAEVLAGMGDGPAIGEPAPSGKA</sequence>
<protein>
    <submittedName>
        <fullName evidence="2">(Fe-S)-binding protein</fullName>
    </submittedName>
</protein>
<dbReference type="Proteomes" id="UP000269692">
    <property type="component" value="Unassembled WGS sequence"/>
</dbReference>